<evidence type="ECO:0000313" key="1">
    <source>
        <dbReference type="EMBL" id="VAX06802.1"/>
    </source>
</evidence>
<proteinExistence type="predicted"/>
<sequence>MILRGITALLLLIFSQNIRAQEILLPEGLSDLSAMSEIDEEEQALPFDLSGFLESRIGLRLQSDALEKQMSLGEMRLQIDIEKELEKLTINFVSDFLYDPVLNDHAVDLEKGQGFVDIRKANITFSPMDFIDVKMGRQVLTWGTGDLIFINDLFSKDWNSFFIGRDDEYLKAPSDAIKTAFFFGDVNLDVIYMPRFDADRFIDGTRISFYDRGLGGLRGRANPVIDDRPDRWFENDELALRLYRSFGAIETAAYYYNGYWKSPAGQDMTTGNAIFPKLQTFGASARGPISKGIGTFEVGYYKSEAGSALNPLIRNDEFRLLVGYEQEIAAELTGSVQYYLERKLSYDDYLASLPVGAILDRQNRHIFTIRLTKLLMQQNLRLGLFNFYSPSDKDGYLRLKASYKIRDNLKIEAGGNIFYGQLDHSFFGQFKDNSNIFTALQYNF</sequence>
<accession>A0A3B1ASS7</accession>
<dbReference type="AlphaFoldDB" id="A0A3B1ASS7"/>
<name>A0A3B1ASS7_9ZZZZ</name>
<reference evidence="1" key="1">
    <citation type="submission" date="2018-06" db="EMBL/GenBank/DDBJ databases">
        <authorList>
            <person name="Zhirakovskaya E."/>
        </authorList>
    </citation>
    <scope>NUCLEOTIDE SEQUENCE</scope>
</reference>
<gene>
    <name evidence="1" type="ORF">MNBD_ALPHA03-580</name>
</gene>
<protein>
    <submittedName>
        <fullName evidence="1">Uncharacterized protein</fullName>
    </submittedName>
</protein>
<dbReference type="EMBL" id="UOFW01000183">
    <property type="protein sequence ID" value="VAX06802.1"/>
    <property type="molecule type" value="Genomic_DNA"/>
</dbReference>
<organism evidence="1">
    <name type="scientific">hydrothermal vent metagenome</name>
    <dbReference type="NCBI Taxonomy" id="652676"/>
    <lineage>
        <taxon>unclassified sequences</taxon>
        <taxon>metagenomes</taxon>
        <taxon>ecological metagenomes</taxon>
    </lineage>
</organism>